<dbReference type="SUPFAM" id="SSF52087">
    <property type="entry name" value="CRAL/TRIO domain"/>
    <property type="match status" value="1"/>
</dbReference>
<dbReference type="OrthoDB" id="43460at2759"/>
<dbReference type="InterPro" id="IPR011074">
    <property type="entry name" value="CRAL/TRIO_N_dom"/>
</dbReference>
<organism evidence="2 3">
    <name type="scientific">Nadsonia fulvescens var. elongata DSM 6958</name>
    <dbReference type="NCBI Taxonomy" id="857566"/>
    <lineage>
        <taxon>Eukaryota</taxon>
        <taxon>Fungi</taxon>
        <taxon>Dikarya</taxon>
        <taxon>Ascomycota</taxon>
        <taxon>Saccharomycotina</taxon>
        <taxon>Dipodascomycetes</taxon>
        <taxon>Dipodascales</taxon>
        <taxon>Dipodascales incertae sedis</taxon>
        <taxon>Nadsonia</taxon>
    </lineage>
</organism>
<evidence type="ECO:0000313" key="2">
    <source>
        <dbReference type="EMBL" id="ODQ63956.1"/>
    </source>
</evidence>
<dbReference type="InterPro" id="IPR001251">
    <property type="entry name" value="CRAL-TRIO_dom"/>
</dbReference>
<evidence type="ECO:0000313" key="3">
    <source>
        <dbReference type="Proteomes" id="UP000095009"/>
    </source>
</evidence>
<dbReference type="SMART" id="SM00516">
    <property type="entry name" value="SEC14"/>
    <property type="match status" value="1"/>
</dbReference>
<dbReference type="CDD" id="cd00170">
    <property type="entry name" value="SEC14"/>
    <property type="match status" value="1"/>
</dbReference>
<name>A0A1E3PEW2_9ASCO</name>
<dbReference type="InterPro" id="IPR036273">
    <property type="entry name" value="CRAL/TRIO_N_dom_sf"/>
</dbReference>
<dbReference type="STRING" id="857566.A0A1E3PEW2"/>
<proteinExistence type="predicted"/>
<dbReference type="AlphaFoldDB" id="A0A1E3PEW2"/>
<protein>
    <submittedName>
        <fullName evidence="2">CRAL/TRIO domain-containing protein</fullName>
    </submittedName>
</protein>
<dbReference type="Pfam" id="PF00650">
    <property type="entry name" value="CRAL_TRIO"/>
    <property type="match status" value="1"/>
</dbReference>
<feature type="domain" description="CRAL-TRIO" evidence="1">
    <location>
        <begin position="163"/>
        <end position="308"/>
    </location>
</feature>
<accession>A0A1E3PEW2</accession>
<dbReference type="SUPFAM" id="SSF46938">
    <property type="entry name" value="CRAL/TRIO N-terminal domain"/>
    <property type="match status" value="1"/>
</dbReference>
<sequence length="397" mass="45794">MVNTISAGRIGNLTSEQELRLKDMWAHLLAASNTLPQSGTSTPATNGETSKIKGFFSRSKEEVKAPNGSNFDINSVLGDLEHDEMMSAFWNMLRGDNPDNLILRFLRARKWDVPKAIEMICNTMRWRLKEFDVEGIFHYQEAKAFEDDNSEFLLQLESGKCRIRGRDKQNRPIFIIKPCFHNPKLQSERALEEFTIYVIESARLTLKDHVDTATIIFDLSKFSLSNMDYPPVKFMINCFEAHYPECLGALLIYKAPFIFQGIWNVIKNWLDPVVAAKINFVRNKEDLNKYIDDNNLESDMGGNDDYEYKYVKPVDGENNKMKDTETRDKLLQDRKVLIEQFKSATLDWVKSTNKAENDKAANVKAATAVDLRKNFWLVDPYVRSRTLYDRIGLIKAD</sequence>
<dbReference type="Gene3D" id="3.40.525.10">
    <property type="entry name" value="CRAL-TRIO lipid binding domain"/>
    <property type="match status" value="1"/>
</dbReference>
<dbReference type="PANTHER" id="PTHR46590:SF1">
    <property type="entry name" value="PHOSPHATIDYLINOSITOL TRANSFER PROTEIN CSR1"/>
    <property type="match status" value="1"/>
</dbReference>
<dbReference type="Pfam" id="PF03765">
    <property type="entry name" value="CRAL_TRIO_N"/>
    <property type="match status" value="1"/>
</dbReference>
<reference evidence="2 3" key="1">
    <citation type="journal article" date="2016" name="Proc. Natl. Acad. Sci. U.S.A.">
        <title>Comparative genomics of biotechnologically important yeasts.</title>
        <authorList>
            <person name="Riley R."/>
            <person name="Haridas S."/>
            <person name="Wolfe K.H."/>
            <person name="Lopes M.R."/>
            <person name="Hittinger C.T."/>
            <person name="Goeker M."/>
            <person name="Salamov A.A."/>
            <person name="Wisecaver J.H."/>
            <person name="Long T.M."/>
            <person name="Calvey C.H."/>
            <person name="Aerts A.L."/>
            <person name="Barry K.W."/>
            <person name="Choi C."/>
            <person name="Clum A."/>
            <person name="Coughlan A.Y."/>
            <person name="Deshpande S."/>
            <person name="Douglass A.P."/>
            <person name="Hanson S.J."/>
            <person name="Klenk H.-P."/>
            <person name="LaButti K.M."/>
            <person name="Lapidus A."/>
            <person name="Lindquist E.A."/>
            <person name="Lipzen A.M."/>
            <person name="Meier-Kolthoff J.P."/>
            <person name="Ohm R.A."/>
            <person name="Otillar R.P."/>
            <person name="Pangilinan J.L."/>
            <person name="Peng Y."/>
            <person name="Rokas A."/>
            <person name="Rosa C.A."/>
            <person name="Scheuner C."/>
            <person name="Sibirny A.A."/>
            <person name="Slot J.C."/>
            <person name="Stielow J.B."/>
            <person name="Sun H."/>
            <person name="Kurtzman C.P."/>
            <person name="Blackwell M."/>
            <person name="Grigoriev I.V."/>
            <person name="Jeffries T.W."/>
        </authorList>
    </citation>
    <scope>NUCLEOTIDE SEQUENCE [LARGE SCALE GENOMIC DNA]</scope>
    <source>
        <strain evidence="2 3">DSM 6958</strain>
    </source>
</reference>
<dbReference type="EMBL" id="KV454413">
    <property type="protein sequence ID" value="ODQ63956.1"/>
    <property type="molecule type" value="Genomic_DNA"/>
</dbReference>
<dbReference type="Proteomes" id="UP000095009">
    <property type="component" value="Unassembled WGS sequence"/>
</dbReference>
<dbReference type="PANTHER" id="PTHR46590">
    <property type="entry name" value="PHOSPHATIDYLINOSITOL TRANSFER PROTEIN CSR1-RELATED"/>
    <property type="match status" value="1"/>
</dbReference>
<dbReference type="SMART" id="SM01100">
    <property type="entry name" value="CRAL_TRIO_N"/>
    <property type="match status" value="1"/>
</dbReference>
<dbReference type="PROSITE" id="PS50191">
    <property type="entry name" value="CRAL_TRIO"/>
    <property type="match status" value="1"/>
</dbReference>
<evidence type="ECO:0000259" key="1">
    <source>
        <dbReference type="PROSITE" id="PS50191"/>
    </source>
</evidence>
<dbReference type="InterPro" id="IPR036865">
    <property type="entry name" value="CRAL-TRIO_dom_sf"/>
</dbReference>
<gene>
    <name evidence="2" type="ORF">NADFUDRAFT_47734</name>
</gene>
<keyword evidence="3" id="KW-1185">Reference proteome</keyword>
<dbReference type="InterPro" id="IPR052432">
    <property type="entry name" value="PITP/CRAL-TRIO"/>
</dbReference>